<dbReference type="PIRSF" id="PIRSF038992">
    <property type="entry name" value="Aldolase_Ia"/>
    <property type="match status" value="1"/>
</dbReference>
<dbReference type="RefSeq" id="WP_012003839.1">
    <property type="nucleotide sequence ID" value="NC_009828.1"/>
</dbReference>
<gene>
    <name evidence="1" type="ordered locus">Tlet_1809</name>
</gene>
<proteinExistence type="predicted"/>
<reference evidence="1 2" key="2">
    <citation type="journal article" date="2009" name="Proc. Natl. Acad. Sci. U.S.A.">
        <title>On the chimeric nature, thermophilic origin, and phylogenetic placement of the Thermotogales.</title>
        <authorList>
            <person name="Zhaxybayeva O."/>
            <person name="Swithers K.S."/>
            <person name="Lapierre P."/>
            <person name="Fournier G.P."/>
            <person name="Bickhart D.M."/>
            <person name="DeBoy R.T."/>
            <person name="Nelson K.E."/>
            <person name="Nesbo C.L."/>
            <person name="Doolittle W.F."/>
            <person name="Gogarten J.P."/>
            <person name="Noll K.M."/>
        </authorList>
    </citation>
    <scope>NUCLEOTIDE SEQUENCE [LARGE SCALE GENOMIC DNA]</scope>
    <source>
        <strain evidence="2">ATCC BAA-301 / DSM 14385 / NBRC 107922 / TMO</strain>
    </source>
</reference>
<dbReference type="STRING" id="416591.Tlet_1809"/>
<sequence length="247" mass="26497">MYGKSLRLKRIFKPDGYSAVIALDHGQFQGPIPGLVDIRDTIQKVIMGKPDALILNPGVLNKCHDCISGDVGIILRITGASTNYSPKFDFHRLTTSVDHALRLGADAVIVMCFVAGDGEIPSLEIVAKIAEQCDKEGIPLFVEVLSQNSKSNDVTCIATGVRAAFELGADALKVYYTGGDTFSTITSAVPIPILIAGGPKDLDAFSMVREAIDHGAKGVAFGRNVFQADDVTEYVRKLVSCVHHHAK</sequence>
<dbReference type="EMBL" id="CP000812">
    <property type="protein sequence ID" value="ABV34363.1"/>
    <property type="molecule type" value="Genomic_DNA"/>
</dbReference>
<dbReference type="PANTHER" id="PTHR47916">
    <property type="entry name" value="FRUCTOSE-BISPHOSPHATE ALDOLASE CLASS 1"/>
    <property type="match status" value="1"/>
</dbReference>
<dbReference type="HOGENOM" id="CLU_057069_1_0_0"/>
<keyword evidence="1" id="KW-0456">Lyase</keyword>
<dbReference type="KEGG" id="tle:Tlet_1809"/>
<protein>
    <submittedName>
        <fullName evidence="1">Fructose-bisphosphate aldolase</fullName>
        <ecNumber evidence="1">4.1.2.13</ecNumber>
    </submittedName>
</protein>
<dbReference type="SMART" id="SM01133">
    <property type="entry name" value="DeoC"/>
    <property type="match status" value="1"/>
</dbReference>
<dbReference type="InterPro" id="IPR013785">
    <property type="entry name" value="Aldolase_TIM"/>
</dbReference>
<dbReference type="SUPFAM" id="SSF51569">
    <property type="entry name" value="Aldolase"/>
    <property type="match status" value="1"/>
</dbReference>
<dbReference type="InterPro" id="IPR041720">
    <property type="entry name" value="FbaB-like"/>
</dbReference>
<evidence type="ECO:0000313" key="2">
    <source>
        <dbReference type="Proteomes" id="UP000002016"/>
    </source>
</evidence>
<dbReference type="AlphaFoldDB" id="A8F879"/>
<reference evidence="1 2" key="1">
    <citation type="submission" date="2007-08" db="EMBL/GenBank/DDBJ databases">
        <title>Complete sequence of Thermotoga lettingae TMO.</title>
        <authorList>
            <consortium name="US DOE Joint Genome Institute"/>
            <person name="Copeland A."/>
            <person name="Lucas S."/>
            <person name="Lapidus A."/>
            <person name="Barry K."/>
            <person name="Glavina del Rio T."/>
            <person name="Dalin E."/>
            <person name="Tice H."/>
            <person name="Pitluck S."/>
            <person name="Foster B."/>
            <person name="Bruce D."/>
            <person name="Schmutz J."/>
            <person name="Larimer F."/>
            <person name="Land M."/>
            <person name="Hauser L."/>
            <person name="Kyrpides N."/>
            <person name="Mikhailova N."/>
            <person name="Nelson K."/>
            <person name="Gogarten J.P."/>
            <person name="Noll K."/>
            <person name="Richardson P."/>
        </authorList>
    </citation>
    <scope>NUCLEOTIDE SEQUENCE [LARGE SCALE GENOMIC DNA]</scope>
    <source>
        <strain evidence="2">ATCC BAA-301 / DSM 14385 / NBRC 107922 / TMO</strain>
    </source>
</reference>
<keyword evidence="2" id="KW-1185">Reference proteome</keyword>
<dbReference type="InterPro" id="IPR002915">
    <property type="entry name" value="DeoC/FbaB/LacD_aldolase"/>
</dbReference>
<dbReference type="InterPro" id="IPR050456">
    <property type="entry name" value="DeoC/FbaB_aldolase"/>
</dbReference>
<name>A8F879_PSELT</name>
<dbReference type="OrthoDB" id="5915071at2"/>
<dbReference type="GO" id="GO:0004332">
    <property type="term" value="F:fructose-bisphosphate aldolase activity"/>
    <property type="evidence" value="ECO:0007669"/>
    <property type="project" value="UniProtKB-EC"/>
</dbReference>
<dbReference type="Pfam" id="PF01791">
    <property type="entry name" value="DeoC"/>
    <property type="match status" value="1"/>
</dbReference>
<dbReference type="EC" id="4.1.2.13" evidence="1"/>
<organism evidence="1 2">
    <name type="scientific">Pseudothermotoga lettingae (strain ATCC BAA-301 / DSM 14385 / NBRC 107922 / TMO)</name>
    <name type="common">Thermotoga lettingae</name>
    <dbReference type="NCBI Taxonomy" id="416591"/>
    <lineage>
        <taxon>Bacteria</taxon>
        <taxon>Thermotogati</taxon>
        <taxon>Thermotogota</taxon>
        <taxon>Thermotogae</taxon>
        <taxon>Thermotogales</taxon>
        <taxon>Thermotogaceae</taxon>
        <taxon>Pseudothermotoga</taxon>
    </lineage>
</organism>
<dbReference type="PANTHER" id="PTHR47916:SF1">
    <property type="entry name" value="3-HYDROXY-5-PHOSPHONOOXYPENTANE-2,4-DIONE THIOLASE"/>
    <property type="match status" value="1"/>
</dbReference>
<accession>A8F879</accession>
<dbReference type="eggNOG" id="COG1830">
    <property type="taxonomic scope" value="Bacteria"/>
</dbReference>
<evidence type="ECO:0000313" key="1">
    <source>
        <dbReference type="EMBL" id="ABV34363.1"/>
    </source>
</evidence>
<dbReference type="Gene3D" id="3.20.20.70">
    <property type="entry name" value="Aldolase class I"/>
    <property type="match status" value="1"/>
</dbReference>
<dbReference type="Proteomes" id="UP000002016">
    <property type="component" value="Chromosome"/>
</dbReference>